<protein>
    <submittedName>
        <fullName evidence="1">Uncharacterized protein</fullName>
    </submittedName>
</protein>
<sequence>MNSPLSLDFSLRHEVVGGHDVYWLGLDDDEVALVVDYARDDYRRASLVGKDDDSVRRFVEKFTSGFKIEPTIDVQRWRLKTEPGDAKFVYIVDHQDEQGVDWRVTKMGFGADPSIYLHLSPSTGRARLEERSLEARRNFVEAFTRAVLEPMSQTARALERIARRPQWLAHDVPLVTWFHPTELVAQGQPTWFEDHLVGISGLEVKATGESGNFTVYEVDRGSELLWVGGYCGALVIVSREFEETRISVVESLDSDAREIYSTRGTTSGHPMIGPSNDWLAFNIQTRSGPCAVVLRLDGTDERELDDYWASSWGPDGLEVRNIDDQSWWLWTPEKLQEIPRPPRRVGPHVVETEAGFSTRNSVFEPPDSSSRRRMVTNVYTWISGPFVVADWSDSYLFNVETGQGWTLLPETIASRGAVTVDPSLTRLAFTTSGGRAFIGDISPRFLNPTFEERPGMTRESCTEALRDSLAGDIFEFHGVPSHLSLEDLSRRFGLQVGDLRERLSKAGEDFVDSQVGHVRMILSENALHQIAALGVHYAAAWSILAEYLPQHQLLSALRHAAAKTFVDSLVQDEYLHRVLFGGIRPSADEWERVLETLHASESIWLADPSEGLETQLVQALHIVYELLDELKDMAIAPELWREMELRIDRLQQLMVNKAPAYQGLEELLEIVRCVEEAYS</sequence>
<proteinExistence type="predicted"/>
<dbReference type="EMBL" id="CP042467">
    <property type="protein sequence ID" value="QED28412.1"/>
    <property type="molecule type" value="Genomic_DNA"/>
</dbReference>
<gene>
    <name evidence="1" type="ORF">FRD01_14450</name>
</gene>
<dbReference type="RefSeq" id="WP_146960814.1">
    <property type="nucleotide sequence ID" value="NZ_CP042467.1"/>
</dbReference>
<dbReference type="Proteomes" id="UP000321595">
    <property type="component" value="Chromosome"/>
</dbReference>
<dbReference type="KEGG" id="bbae:FRD01_14450"/>
<name>A0A5B8XR62_9DELT</name>
<reference evidence="1 2" key="1">
    <citation type="submission" date="2019-08" db="EMBL/GenBank/DDBJ databases">
        <authorList>
            <person name="Liang Q."/>
        </authorList>
    </citation>
    <scope>NUCLEOTIDE SEQUENCE [LARGE SCALE GENOMIC DNA]</scope>
    <source>
        <strain evidence="1 2">V1718</strain>
    </source>
</reference>
<keyword evidence="2" id="KW-1185">Reference proteome</keyword>
<dbReference type="AlphaFoldDB" id="A0A5B8XR62"/>
<evidence type="ECO:0000313" key="1">
    <source>
        <dbReference type="EMBL" id="QED28412.1"/>
    </source>
</evidence>
<accession>A0A5B8XR62</accession>
<organism evidence="1 2">
    <name type="scientific">Microvenator marinus</name>
    <dbReference type="NCBI Taxonomy" id="2600177"/>
    <lineage>
        <taxon>Bacteria</taxon>
        <taxon>Deltaproteobacteria</taxon>
        <taxon>Bradymonadales</taxon>
        <taxon>Microvenatoraceae</taxon>
        <taxon>Microvenator</taxon>
    </lineage>
</organism>
<evidence type="ECO:0000313" key="2">
    <source>
        <dbReference type="Proteomes" id="UP000321595"/>
    </source>
</evidence>